<organism evidence="2 3">
    <name type="scientific">Azorhizophilus paspali</name>
    <name type="common">Azotobacter paspali</name>
    <dbReference type="NCBI Taxonomy" id="69963"/>
    <lineage>
        <taxon>Bacteria</taxon>
        <taxon>Pseudomonadati</taxon>
        <taxon>Pseudomonadota</taxon>
        <taxon>Gammaproteobacteria</taxon>
        <taxon>Pseudomonadales</taxon>
        <taxon>Pseudomonadaceae</taxon>
        <taxon>Azorhizophilus</taxon>
    </lineage>
</organism>
<proteinExistence type="predicted"/>
<dbReference type="PROSITE" id="PS50937">
    <property type="entry name" value="HTH_MERR_2"/>
    <property type="match status" value="1"/>
</dbReference>
<gene>
    <name evidence="2" type="ORF">ACFFGX_06705</name>
</gene>
<dbReference type="EMBL" id="JBHLSS010000042">
    <property type="protein sequence ID" value="MFC0709294.1"/>
    <property type="molecule type" value="Genomic_DNA"/>
</dbReference>
<protein>
    <submittedName>
        <fullName evidence="2">MerR family DNA-binding transcriptional regulator</fullName>
    </submittedName>
</protein>
<name>A0ABV6SIE0_AZOPA</name>
<evidence type="ECO:0000313" key="2">
    <source>
        <dbReference type="EMBL" id="MFC0709294.1"/>
    </source>
</evidence>
<dbReference type="RefSeq" id="WP_376944067.1">
    <property type="nucleotide sequence ID" value="NZ_JBHLSS010000042.1"/>
</dbReference>
<dbReference type="Proteomes" id="UP001589891">
    <property type="component" value="Unassembled WGS sequence"/>
</dbReference>
<comment type="caution">
    <text evidence="2">The sequence shown here is derived from an EMBL/GenBank/DDBJ whole genome shotgun (WGS) entry which is preliminary data.</text>
</comment>
<dbReference type="InterPro" id="IPR000551">
    <property type="entry name" value="MerR-type_HTH_dom"/>
</dbReference>
<keyword evidence="3" id="KW-1185">Reference proteome</keyword>
<evidence type="ECO:0000259" key="1">
    <source>
        <dbReference type="PROSITE" id="PS50937"/>
    </source>
</evidence>
<keyword evidence="2" id="KW-0238">DNA-binding</keyword>
<dbReference type="GO" id="GO:0003677">
    <property type="term" value="F:DNA binding"/>
    <property type="evidence" value="ECO:0007669"/>
    <property type="project" value="UniProtKB-KW"/>
</dbReference>
<feature type="domain" description="HTH merR-type" evidence="1">
    <location>
        <begin position="64"/>
        <end position="85"/>
    </location>
</feature>
<sequence length="85" mass="9216">MSKLSASSQYAEAEGNARNPILPVRSLPRAASCDCPEEERALTVLFKLRHGYLILSNMDRLVGIGEAAKALGVSITTLRRWEASG</sequence>
<accession>A0ABV6SIE0</accession>
<dbReference type="InterPro" id="IPR009061">
    <property type="entry name" value="DNA-bd_dom_put_sf"/>
</dbReference>
<evidence type="ECO:0000313" key="3">
    <source>
        <dbReference type="Proteomes" id="UP001589891"/>
    </source>
</evidence>
<dbReference type="SUPFAM" id="SSF46955">
    <property type="entry name" value="Putative DNA-binding domain"/>
    <property type="match status" value="1"/>
</dbReference>
<dbReference type="Pfam" id="PF00376">
    <property type="entry name" value="MerR"/>
    <property type="match status" value="1"/>
</dbReference>
<feature type="non-terminal residue" evidence="2">
    <location>
        <position position="85"/>
    </location>
</feature>
<reference evidence="2 3" key="1">
    <citation type="submission" date="2024-09" db="EMBL/GenBank/DDBJ databases">
        <authorList>
            <person name="Sun Q."/>
            <person name="Mori K."/>
        </authorList>
    </citation>
    <scope>NUCLEOTIDE SEQUENCE [LARGE SCALE GENOMIC DNA]</scope>
    <source>
        <strain evidence="2 3">NCAIM B.01794</strain>
    </source>
</reference>